<evidence type="ECO:0000313" key="4">
    <source>
        <dbReference type="EMBL" id="RYR37796.1"/>
    </source>
</evidence>
<dbReference type="SUPFAM" id="SSF81383">
    <property type="entry name" value="F-box domain"/>
    <property type="match status" value="1"/>
</dbReference>
<dbReference type="InterPro" id="IPR006527">
    <property type="entry name" value="F-box-assoc_dom_typ1"/>
</dbReference>
<dbReference type="Gramene" id="arahy.Tifrunner.gnm2.ann2.Ah19g416500.1">
    <property type="protein sequence ID" value="arahy.Tifrunner.gnm2.ann2.Ah19g416500.1-CDS"/>
    <property type="gene ID" value="arahy.Tifrunner.gnm2.ann2.Ah19g416500"/>
</dbReference>
<name>A0A444XRM1_ARAHY</name>
<gene>
    <name evidence="4" type="ORF">Ahy_A09g042687</name>
    <name evidence="3" type="ORF">Ahy_B09g098606</name>
    <name evidence="2" type="ORF">DS421_19g663150</name>
</gene>
<dbReference type="CDD" id="cd22157">
    <property type="entry name" value="F-box_AtFBW1-like"/>
    <property type="match status" value="1"/>
</dbReference>
<feature type="domain" description="F-box" evidence="1">
    <location>
        <begin position="1"/>
        <end position="46"/>
    </location>
</feature>
<dbReference type="Pfam" id="PF07734">
    <property type="entry name" value="FBA_1"/>
    <property type="match status" value="1"/>
</dbReference>
<evidence type="ECO:0000313" key="5">
    <source>
        <dbReference type="Proteomes" id="UP000289738"/>
    </source>
</evidence>
<dbReference type="InterPro" id="IPR036047">
    <property type="entry name" value="F-box-like_dom_sf"/>
</dbReference>
<dbReference type="PANTHER" id="PTHR31672:SF10">
    <property type="entry name" value="F-BOX DOMAIN-CONTAINING PROTEIN"/>
    <property type="match status" value="1"/>
</dbReference>
<dbReference type="InterPro" id="IPR001810">
    <property type="entry name" value="F-box_dom"/>
</dbReference>
<evidence type="ECO:0000313" key="2">
    <source>
        <dbReference type="EMBL" id="QHN78648.1"/>
    </source>
</evidence>
<evidence type="ECO:0000313" key="6">
    <source>
        <dbReference type="Proteomes" id="UP000464620"/>
    </source>
</evidence>
<dbReference type="EMBL" id="CP031001">
    <property type="protein sequence ID" value="QHN78648.1"/>
    <property type="molecule type" value="Genomic_DNA"/>
</dbReference>
<dbReference type="InterPro" id="IPR011043">
    <property type="entry name" value="Gal_Oxase/kelch_b-propeller"/>
</dbReference>
<organism evidence="3 5">
    <name type="scientific">Arachis hypogaea</name>
    <name type="common">Peanut</name>
    <dbReference type="NCBI Taxonomy" id="3818"/>
    <lineage>
        <taxon>Eukaryota</taxon>
        <taxon>Viridiplantae</taxon>
        <taxon>Streptophyta</taxon>
        <taxon>Embryophyta</taxon>
        <taxon>Tracheophyta</taxon>
        <taxon>Spermatophyta</taxon>
        <taxon>Magnoliopsida</taxon>
        <taxon>eudicotyledons</taxon>
        <taxon>Gunneridae</taxon>
        <taxon>Pentapetalae</taxon>
        <taxon>rosids</taxon>
        <taxon>fabids</taxon>
        <taxon>Fabales</taxon>
        <taxon>Fabaceae</taxon>
        <taxon>Papilionoideae</taxon>
        <taxon>50 kb inversion clade</taxon>
        <taxon>dalbergioids sensu lato</taxon>
        <taxon>Dalbergieae</taxon>
        <taxon>Pterocarpus clade</taxon>
        <taxon>Arachis</taxon>
    </lineage>
</organism>
<reference evidence="3 5" key="1">
    <citation type="submission" date="2019-01" db="EMBL/GenBank/DDBJ databases">
        <title>Sequencing of cultivated peanut Arachis hypogaea provides insights into genome evolution and oil improvement.</title>
        <authorList>
            <person name="Chen X."/>
        </authorList>
    </citation>
    <scope>NUCLEOTIDE SEQUENCE [LARGE SCALE GENOMIC DNA]</scope>
    <source>
        <strain evidence="5">cv. Fuhuasheng</strain>
        <strain evidence="3">GDAAS-fuhuasheng2018</strain>
        <tissue evidence="3">Leaves</tissue>
    </source>
</reference>
<proteinExistence type="predicted"/>
<dbReference type="InterPro" id="IPR050796">
    <property type="entry name" value="SCF_F-box_component"/>
</dbReference>
<keyword evidence="5" id="KW-1185">Reference proteome</keyword>
<protein>
    <submittedName>
        <fullName evidence="2">F-box protein</fullName>
    </submittedName>
</protein>
<accession>A0A444XRM1</accession>
<dbReference type="PANTHER" id="PTHR31672">
    <property type="entry name" value="BNACNNG10540D PROTEIN"/>
    <property type="match status" value="1"/>
</dbReference>
<dbReference type="SMART" id="SM00256">
    <property type="entry name" value="FBOX"/>
    <property type="match status" value="1"/>
</dbReference>
<dbReference type="EMBL" id="SDMP01000019">
    <property type="protein sequence ID" value="RYQ92390.1"/>
    <property type="molecule type" value="Genomic_DNA"/>
</dbReference>
<dbReference type="SUPFAM" id="SSF50965">
    <property type="entry name" value="Galactose oxidase, central domain"/>
    <property type="match status" value="1"/>
</dbReference>
<evidence type="ECO:0000313" key="3">
    <source>
        <dbReference type="EMBL" id="RYQ92390.1"/>
    </source>
</evidence>
<dbReference type="Proteomes" id="UP000289738">
    <property type="component" value="Chromosome A09"/>
</dbReference>
<dbReference type="Gramene" id="arahy.Tifrunner.gnm2.ann2.Ah09g330900.1">
    <property type="protein sequence ID" value="arahy.Tifrunner.gnm2.ann2.Ah09g330900.1-CDS"/>
    <property type="gene ID" value="arahy.Tifrunner.gnm2.ann2.Ah09g330900"/>
</dbReference>
<dbReference type="STRING" id="3818.A0A444XRM1"/>
<dbReference type="Proteomes" id="UP000464620">
    <property type="component" value="Chromosome B09"/>
</dbReference>
<dbReference type="InterPro" id="IPR017451">
    <property type="entry name" value="F-box-assoc_interact_dom"/>
</dbReference>
<dbReference type="Pfam" id="PF00646">
    <property type="entry name" value="F-box"/>
    <property type="match status" value="1"/>
</dbReference>
<dbReference type="Gene3D" id="1.20.1280.50">
    <property type="match status" value="1"/>
</dbReference>
<dbReference type="AlphaFoldDB" id="A0A444XRM1"/>
<dbReference type="OrthoDB" id="5314306at2759"/>
<dbReference type="Proteomes" id="UP000289738">
    <property type="component" value="Chromosome B09"/>
</dbReference>
<dbReference type="PROSITE" id="PS50181">
    <property type="entry name" value="FBOX"/>
    <property type="match status" value="1"/>
</dbReference>
<evidence type="ECO:0000259" key="1">
    <source>
        <dbReference type="PROSITE" id="PS50181"/>
    </source>
</evidence>
<sequence length="397" mass="44308">MTEAEHIPEEIVANILRRLPPKSLIRCTAVSKSWRDLILTPSFISLHLRHSPPLLLLQLCNERSHPSPSPCAVRYSLRHDDPFLSDSGSTLLLPPTALYREFSVVGLCHGLVCITAGHHCHSLVICNPSLRRYVSLPRPRHYRSLYTATVAFAFDPLHQDYKVVRLSCMVDDERYGFSAPTVEVYSLATGFWRTLSGSTPVCSLACVGKDAPHGFVNKIVHWGAQRREGDYGWYHFVLSFDFVHEVFGEVLLPESLAYAPEDSVTVIGGREELSVFSVGGGFPSCCEIWVMKEYGVVESWNKVFSFTLRGFSLEVPAWGISVANVTSPPVALCIRKSGEVLLLMDETGKGNLYSLDIERKRFTELGIGGEGYTWYLYSGYYAESLVLLNNVSGLVSY</sequence>
<dbReference type="NCBIfam" id="TIGR01640">
    <property type="entry name" value="F_box_assoc_1"/>
    <property type="match status" value="1"/>
</dbReference>
<dbReference type="EMBL" id="SDMP01000009">
    <property type="protein sequence ID" value="RYR37796.1"/>
    <property type="molecule type" value="Genomic_DNA"/>
</dbReference>
<reference evidence="2 6" key="2">
    <citation type="submission" date="2020-01" db="EMBL/GenBank/DDBJ databases">
        <title>Genome sequence of Arachis hypogaea, cultivar Shitouqi.</title>
        <authorList>
            <person name="Zhuang W."/>
            <person name="Chen H."/>
            <person name="Varshney R."/>
            <person name="Wang D."/>
            <person name="Ming R."/>
        </authorList>
    </citation>
    <scope>NUCLEOTIDE SEQUENCE [LARGE SCALE GENOMIC DNA]</scope>
    <source>
        <tissue evidence="2">Young leaf</tissue>
    </source>
</reference>